<dbReference type="Proteomes" id="UP000642809">
    <property type="component" value="Unassembled WGS sequence"/>
</dbReference>
<evidence type="ECO:0000313" key="2">
    <source>
        <dbReference type="Proteomes" id="UP000642809"/>
    </source>
</evidence>
<reference evidence="1" key="2">
    <citation type="submission" date="2020-09" db="EMBL/GenBank/DDBJ databases">
        <authorList>
            <person name="Sun Q."/>
            <person name="Kim S."/>
        </authorList>
    </citation>
    <scope>NUCLEOTIDE SEQUENCE</scope>
    <source>
        <strain evidence="1">KCTC 23224</strain>
    </source>
</reference>
<name>A0A8J3G5A2_9BACT</name>
<keyword evidence="2" id="KW-1185">Reference proteome</keyword>
<reference evidence="1" key="1">
    <citation type="journal article" date="2014" name="Int. J. Syst. Evol. Microbiol.">
        <title>Complete genome sequence of Corynebacterium casei LMG S-19264T (=DSM 44701T), isolated from a smear-ripened cheese.</title>
        <authorList>
            <consortium name="US DOE Joint Genome Institute (JGI-PGF)"/>
            <person name="Walter F."/>
            <person name="Albersmeier A."/>
            <person name="Kalinowski J."/>
            <person name="Ruckert C."/>
        </authorList>
    </citation>
    <scope>NUCLEOTIDE SEQUENCE</scope>
    <source>
        <strain evidence="1">KCTC 23224</strain>
    </source>
</reference>
<organism evidence="1 2">
    <name type="scientific">Mongoliitalea lutea</name>
    <dbReference type="NCBI Taxonomy" id="849756"/>
    <lineage>
        <taxon>Bacteria</taxon>
        <taxon>Pseudomonadati</taxon>
        <taxon>Bacteroidota</taxon>
        <taxon>Cytophagia</taxon>
        <taxon>Cytophagales</taxon>
        <taxon>Cyclobacteriaceae</taxon>
        <taxon>Mongoliitalea</taxon>
    </lineage>
</organism>
<dbReference type="AlphaFoldDB" id="A0A8J3G5A2"/>
<dbReference type="EMBL" id="BMYF01000010">
    <property type="protein sequence ID" value="GHB37446.1"/>
    <property type="molecule type" value="Genomic_DNA"/>
</dbReference>
<accession>A0A8J3G5A2</accession>
<gene>
    <name evidence="1" type="ORF">GCM10008106_18330</name>
</gene>
<comment type="caution">
    <text evidence="1">The sequence shown here is derived from an EMBL/GenBank/DDBJ whole genome shotgun (WGS) entry which is preliminary data.</text>
</comment>
<proteinExistence type="predicted"/>
<sequence>MFNQKTKFVMKELNFEKLECVNGGCSIEDMMLYASLSVYYAGKSSLLSGLYLHKLYNCM</sequence>
<evidence type="ECO:0000313" key="1">
    <source>
        <dbReference type="EMBL" id="GHB37446.1"/>
    </source>
</evidence>
<protein>
    <submittedName>
        <fullName evidence="1">Uncharacterized protein</fullName>
    </submittedName>
</protein>